<dbReference type="UniPathway" id="UPA00219"/>
<name>A0A1F5Z229_9BACT</name>
<evidence type="ECO:0000256" key="10">
    <source>
        <dbReference type="ARBA" id="ARBA00038367"/>
    </source>
</evidence>
<keyword evidence="6 12" id="KW-0133">Cell shape</keyword>
<comment type="pathway">
    <text evidence="2 12">Cell wall biogenesis; peptidoglycan biosynthesis.</text>
</comment>
<feature type="active site" description="Proton donor" evidence="12">
    <location>
        <position position="117"/>
    </location>
</feature>
<feature type="binding site" evidence="12">
    <location>
        <position position="93"/>
    </location>
    <ligand>
        <name>UDP-N-acetyl-alpha-D-glucosamine</name>
        <dbReference type="ChEBI" id="CHEBI:57705"/>
    </ligand>
</feature>
<comment type="caution">
    <text evidence="14">The sequence shown here is derived from an EMBL/GenBank/DDBJ whole genome shotgun (WGS) entry which is preliminary data.</text>
</comment>
<dbReference type="Pfam" id="PF00275">
    <property type="entry name" value="EPSP_synthase"/>
    <property type="match status" value="1"/>
</dbReference>
<comment type="catalytic activity">
    <reaction evidence="11 12">
        <text>phosphoenolpyruvate + UDP-N-acetyl-alpha-D-glucosamine = UDP-N-acetyl-3-O-(1-carboxyvinyl)-alpha-D-glucosamine + phosphate</text>
        <dbReference type="Rhea" id="RHEA:18681"/>
        <dbReference type="ChEBI" id="CHEBI:43474"/>
        <dbReference type="ChEBI" id="CHEBI:57705"/>
        <dbReference type="ChEBI" id="CHEBI:58702"/>
        <dbReference type="ChEBI" id="CHEBI:68483"/>
        <dbReference type="EC" id="2.5.1.7"/>
    </reaction>
</comment>
<keyword evidence="9 12" id="KW-0961">Cell wall biogenesis/degradation</keyword>
<evidence type="ECO:0000256" key="7">
    <source>
        <dbReference type="ARBA" id="ARBA00022984"/>
    </source>
</evidence>
<comment type="function">
    <text evidence="12">Cell wall formation. Adds enolpyruvyl to UDP-N-acetylglucosamine.</text>
</comment>
<dbReference type="GO" id="GO:0009252">
    <property type="term" value="P:peptidoglycan biosynthetic process"/>
    <property type="evidence" value="ECO:0007669"/>
    <property type="project" value="UniProtKB-UniRule"/>
</dbReference>
<reference evidence="14 15" key="1">
    <citation type="journal article" date="2016" name="Nat. Commun.">
        <title>Thousands of microbial genomes shed light on interconnected biogeochemical processes in an aquifer system.</title>
        <authorList>
            <person name="Anantharaman K."/>
            <person name="Brown C.T."/>
            <person name="Hug L.A."/>
            <person name="Sharon I."/>
            <person name="Castelle C.J."/>
            <person name="Probst A.J."/>
            <person name="Thomas B.C."/>
            <person name="Singh A."/>
            <person name="Wilkins M.J."/>
            <person name="Karaoz U."/>
            <person name="Brodie E.L."/>
            <person name="Williams K.H."/>
            <person name="Hubbard S.S."/>
            <person name="Banfield J.F."/>
        </authorList>
    </citation>
    <scope>NUCLEOTIDE SEQUENCE [LARGE SCALE GENOMIC DNA]</scope>
</reference>
<feature type="domain" description="Enolpyruvate transferase" evidence="13">
    <location>
        <begin position="7"/>
        <end position="428"/>
    </location>
</feature>
<keyword evidence="8 12" id="KW-0131">Cell cycle</keyword>
<dbReference type="InterPro" id="IPR005750">
    <property type="entry name" value="UDP_GlcNAc_COvinyl_MurA"/>
</dbReference>
<keyword evidence="7 12" id="KW-0573">Peptidoglycan synthesis</keyword>
<feature type="binding site" evidence="12">
    <location>
        <position position="306"/>
    </location>
    <ligand>
        <name>UDP-N-acetyl-alpha-D-glucosamine</name>
        <dbReference type="ChEBI" id="CHEBI:57705"/>
    </ligand>
</feature>
<dbReference type="Gene3D" id="3.65.10.10">
    <property type="entry name" value="Enolpyruvate transferase domain"/>
    <property type="match status" value="2"/>
</dbReference>
<feature type="modified residue" description="2-(S-cysteinyl)pyruvic acid O-phosphothioketal" evidence="12">
    <location>
        <position position="117"/>
    </location>
</feature>
<dbReference type="Proteomes" id="UP000177354">
    <property type="component" value="Unassembled WGS sequence"/>
</dbReference>
<comment type="caution">
    <text evidence="12">Lacks conserved residue(s) required for the propagation of feature annotation.</text>
</comment>
<dbReference type="GO" id="GO:0071555">
    <property type="term" value="P:cell wall organization"/>
    <property type="evidence" value="ECO:0007669"/>
    <property type="project" value="UniProtKB-KW"/>
</dbReference>
<dbReference type="GO" id="GO:0051301">
    <property type="term" value="P:cell division"/>
    <property type="evidence" value="ECO:0007669"/>
    <property type="project" value="UniProtKB-KW"/>
</dbReference>
<dbReference type="GO" id="GO:0008760">
    <property type="term" value="F:UDP-N-acetylglucosamine 1-carboxyvinyltransferase activity"/>
    <property type="evidence" value="ECO:0007669"/>
    <property type="project" value="UniProtKB-UniRule"/>
</dbReference>
<evidence type="ECO:0000259" key="13">
    <source>
        <dbReference type="Pfam" id="PF00275"/>
    </source>
</evidence>
<dbReference type="InterPro" id="IPR001986">
    <property type="entry name" value="Enolpyruvate_Tfrase_dom"/>
</dbReference>
<gene>
    <name evidence="12" type="primary">murA</name>
    <name evidence="14" type="ORF">A2777_06030</name>
</gene>
<dbReference type="NCBIfam" id="NF006873">
    <property type="entry name" value="PRK09369.1"/>
    <property type="match status" value="1"/>
</dbReference>
<keyword evidence="12" id="KW-0670">Pyruvate</keyword>
<evidence type="ECO:0000313" key="15">
    <source>
        <dbReference type="Proteomes" id="UP000177354"/>
    </source>
</evidence>
<evidence type="ECO:0000256" key="11">
    <source>
        <dbReference type="ARBA" id="ARBA00047527"/>
    </source>
</evidence>
<comment type="subcellular location">
    <subcellularLocation>
        <location evidence="1 12">Cytoplasm</location>
    </subcellularLocation>
</comment>
<evidence type="ECO:0000256" key="6">
    <source>
        <dbReference type="ARBA" id="ARBA00022960"/>
    </source>
</evidence>
<dbReference type="AlphaFoldDB" id="A0A1F5Z229"/>
<evidence type="ECO:0000256" key="12">
    <source>
        <dbReference type="HAMAP-Rule" id="MF_00111"/>
    </source>
</evidence>
<proteinExistence type="inferred from homology"/>
<dbReference type="GO" id="GO:0008360">
    <property type="term" value="P:regulation of cell shape"/>
    <property type="evidence" value="ECO:0007669"/>
    <property type="project" value="UniProtKB-KW"/>
</dbReference>
<keyword evidence="3 12" id="KW-0963">Cytoplasm</keyword>
<evidence type="ECO:0000256" key="5">
    <source>
        <dbReference type="ARBA" id="ARBA00022679"/>
    </source>
</evidence>
<evidence type="ECO:0000313" key="14">
    <source>
        <dbReference type="EMBL" id="OGG06510.1"/>
    </source>
</evidence>
<dbReference type="PANTHER" id="PTHR43783:SF1">
    <property type="entry name" value="UDP-N-ACETYLGLUCOSAMINE 1-CARBOXYVINYLTRANSFERASE"/>
    <property type="match status" value="1"/>
</dbReference>
<dbReference type="InterPro" id="IPR050068">
    <property type="entry name" value="MurA_subfamily"/>
</dbReference>
<dbReference type="HAMAP" id="MF_00111">
    <property type="entry name" value="MurA"/>
    <property type="match status" value="1"/>
</dbReference>
<dbReference type="InterPro" id="IPR036968">
    <property type="entry name" value="Enolpyruvate_Tfrase_sf"/>
</dbReference>
<protein>
    <recommendedName>
        <fullName evidence="12">UDP-N-acetylglucosamine 1-carboxyvinyltransferase</fullName>
        <ecNumber evidence="12">2.5.1.7</ecNumber>
    </recommendedName>
    <alternativeName>
        <fullName evidence="12">Enoylpyruvate transferase</fullName>
    </alternativeName>
    <alternativeName>
        <fullName evidence="12">UDP-N-acetylglucosamine enolpyruvyl transferase</fullName>
        <shortName evidence="12">EPT</shortName>
    </alternativeName>
</protein>
<sequence length="441" mass="48084">MDRLIIEGGHKLEGNISITGAKNVAMKVILTGLLTKKEIVVENVPLITSVYGTADLVNHLGVNVKIFDNHTMRIKGNGLNGFTIPLDMGGLYRTATMVIGPLLQRFGKAIVPNPGGCRLGKRPVDWHISGLKALGAHISYKDGFFYATAKKLKGARFKFAKNTHTGTETLILAAVKAEGETVIENASLEPEVDDLIRLINQMGGKIKRKDNRVIVISGVKKLNGADFNIMPDRNEAVTFAVGAICSGGRLLIKGAREKDLSSFLGYLKIIGAGYRIAGEDTIEFSGRKKLKPSNITTGPYPGFMTDWQAPWALMMTQAAGMSSVHESVFEDRFSYVEQLSKMGANIVPFKPLVKKPAKFYNFNWSKKPKDRYQAISIHGKTPLHEAVLEVADLRAGATLVLAAVIAGGKSIIYGIDHIDRGYENIASRLGRLGVPIKRLKD</sequence>
<keyword evidence="4 12" id="KW-0132">Cell division</keyword>
<dbReference type="EC" id="2.5.1.7" evidence="12"/>
<evidence type="ECO:0000256" key="1">
    <source>
        <dbReference type="ARBA" id="ARBA00004496"/>
    </source>
</evidence>
<evidence type="ECO:0000256" key="8">
    <source>
        <dbReference type="ARBA" id="ARBA00023306"/>
    </source>
</evidence>
<evidence type="ECO:0000256" key="9">
    <source>
        <dbReference type="ARBA" id="ARBA00023316"/>
    </source>
</evidence>
<feature type="binding site" evidence="12">
    <location>
        <begin position="22"/>
        <end position="23"/>
    </location>
    <ligand>
        <name>phosphoenolpyruvate</name>
        <dbReference type="ChEBI" id="CHEBI:58702"/>
    </ligand>
</feature>
<dbReference type="GO" id="GO:0019277">
    <property type="term" value="P:UDP-N-acetylgalactosamine biosynthetic process"/>
    <property type="evidence" value="ECO:0007669"/>
    <property type="project" value="InterPro"/>
</dbReference>
<evidence type="ECO:0000256" key="3">
    <source>
        <dbReference type="ARBA" id="ARBA00022490"/>
    </source>
</evidence>
<dbReference type="EMBL" id="MFJF01000015">
    <property type="protein sequence ID" value="OGG06510.1"/>
    <property type="molecule type" value="Genomic_DNA"/>
</dbReference>
<comment type="similarity">
    <text evidence="10 12">Belongs to the EPSP synthase family. MurA subfamily.</text>
</comment>
<evidence type="ECO:0000256" key="4">
    <source>
        <dbReference type="ARBA" id="ARBA00022618"/>
    </source>
</evidence>
<dbReference type="CDD" id="cd01555">
    <property type="entry name" value="UdpNAET"/>
    <property type="match status" value="1"/>
</dbReference>
<dbReference type="GO" id="GO:0005737">
    <property type="term" value="C:cytoplasm"/>
    <property type="evidence" value="ECO:0007669"/>
    <property type="project" value="UniProtKB-SubCell"/>
</dbReference>
<feature type="binding site" evidence="12">
    <location>
        <position position="328"/>
    </location>
    <ligand>
        <name>UDP-N-acetyl-alpha-D-glucosamine</name>
        <dbReference type="ChEBI" id="CHEBI:57705"/>
    </ligand>
</feature>
<dbReference type="SUPFAM" id="SSF55205">
    <property type="entry name" value="EPT/RTPC-like"/>
    <property type="match status" value="1"/>
</dbReference>
<dbReference type="NCBIfam" id="TIGR01072">
    <property type="entry name" value="murA"/>
    <property type="match status" value="1"/>
</dbReference>
<keyword evidence="5 12" id="KW-0808">Transferase</keyword>
<evidence type="ECO:0000256" key="2">
    <source>
        <dbReference type="ARBA" id="ARBA00004752"/>
    </source>
</evidence>
<dbReference type="InterPro" id="IPR013792">
    <property type="entry name" value="RNA3'P_cycl/enolpyr_Trfase_a/b"/>
</dbReference>
<dbReference type="PANTHER" id="PTHR43783">
    <property type="entry name" value="UDP-N-ACETYLGLUCOSAMINE 1-CARBOXYVINYLTRANSFERASE"/>
    <property type="match status" value="1"/>
</dbReference>
<accession>A0A1F5Z229</accession>
<organism evidence="14 15">
    <name type="scientific">Candidatus Gottesmanbacteria bacterium RIFCSPHIGHO2_01_FULL_40_15</name>
    <dbReference type="NCBI Taxonomy" id="1798376"/>
    <lineage>
        <taxon>Bacteria</taxon>
        <taxon>Candidatus Gottesmaniibacteriota</taxon>
    </lineage>
</organism>